<dbReference type="PANTHER" id="PTHR19338">
    <property type="entry name" value="TRANSLOCASE OF INNER MITOCHONDRIAL MEMBRANE 13 HOMOLOG"/>
    <property type="match status" value="1"/>
</dbReference>
<comment type="similarity">
    <text evidence="1">Belongs to the disease resistance NB-LRR family.</text>
</comment>
<sequence>MDDVVTGVMATLLPKLGELLAEEYQLQAGVRGDLAFLRAELESMEAALLRISEATVDRPPGAQDRLWARELRELTYDAKDCVEAFLVRLGHRHHAPPNDGGLQGLIRGFVHRGLSLLQRAKACRDMAAEVRGIKRRVAEVSERRVRYKVDGVAVKPDGPAVDSLRLSALYTKAAELVGTGERSDELVRMLMEGDEASSSRQVKVVSIAGFGGLGKTTLAKIVYEKLKGQFDCAAFVTVSLNPNMEKLLRNMLCQLGNECDLNDATCGVEARIIDKLREFLQNKRYLIVLDDIWSYSVWDTVMVGRTYTMRRRARDVCCDAARAERAEIAREDDALGAVTVSG</sequence>
<dbReference type="Gene3D" id="1.20.5.4130">
    <property type="match status" value="1"/>
</dbReference>
<dbReference type="InterPro" id="IPR038005">
    <property type="entry name" value="RX-like_CC"/>
</dbReference>
<accession>A0A3L6Q592</accession>
<keyword evidence="5" id="KW-0611">Plant defense</keyword>
<dbReference type="Pfam" id="PF18052">
    <property type="entry name" value="Rx_N"/>
    <property type="match status" value="1"/>
</dbReference>
<evidence type="ECO:0000256" key="2">
    <source>
        <dbReference type="ARBA" id="ARBA00022614"/>
    </source>
</evidence>
<protein>
    <submittedName>
        <fullName evidence="8">Uncharacterized protein</fullName>
    </submittedName>
</protein>
<dbReference type="CDD" id="cd14798">
    <property type="entry name" value="RX-CC_like"/>
    <property type="match status" value="1"/>
</dbReference>
<dbReference type="STRING" id="4540.A0A3L6Q592"/>
<keyword evidence="3" id="KW-0677">Repeat</keyword>
<name>A0A3L6Q592_PANMI</name>
<keyword evidence="9" id="KW-1185">Reference proteome</keyword>
<dbReference type="GO" id="GO:0043531">
    <property type="term" value="F:ADP binding"/>
    <property type="evidence" value="ECO:0007669"/>
    <property type="project" value="InterPro"/>
</dbReference>
<evidence type="ECO:0000256" key="5">
    <source>
        <dbReference type="ARBA" id="ARBA00022821"/>
    </source>
</evidence>
<comment type="caution">
    <text evidence="8">The sequence shown here is derived from an EMBL/GenBank/DDBJ whole genome shotgun (WGS) entry which is preliminary data.</text>
</comment>
<organism evidence="8 9">
    <name type="scientific">Panicum miliaceum</name>
    <name type="common">Proso millet</name>
    <name type="synonym">Broomcorn millet</name>
    <dbReference type="NCBI Taxonomy" id="4540"/>
    <lineage>
        <taxon>Eukaryota</taxon>
        <taxon>Viridiplantae</taxon>
        <taxon>Streptophyta</taxon>
        <taxon>Embryophyta</taxon>
        <taxon>Tracheophyta</taxon>
        <taxon>Spermatophyta</taxon>
        <taxon>Magnoliopsida</taxon>
        <taxon>Liliopsida</taxon>
        <taxon>Poales</taxon>
        <taxon>Poaceae</taxon>
        <taxon>PACMAD clade</taxon>
        <taxon>Panicoideae</taxon>
        <taxon>Panicodae</taxon>
        <taxon>Paniceae</taxon>
        <taxon>Panicinae</taxon>
        <taxon>Panicum</taxon>
        <taxon>Panicum sect. Panicum</taxon>
    </lineage>
</organism>
<evidence type="ECO:0000313" key="8">
    <source>
        <dbReference type="EMBL" id="RLM70321.1"/>
    </source>
</evidence>
<keyword evidence="4" id="KW-0547">Nucleotide-binding</keyword>
<dbReference type="GO" id="GO:0006952">
    <property type="term" value="P:defense response"/>
    <property type="evidence" value="ECO:0007669"/>
    <property type="project" value="UniProtKB-KW"/>
</dbReference>
<dbReference type="PANTHER" id="PTHR19338:SF53">
    <property type="entry name" value="RX N-TERMINAL DOMAIN-CONTAINING PROTEIN"/>
    <property type="match status" value="1"/>
</dbReference>
<dbReference type="Gene3D" id="3.40.50.300">
    <property type="entry name" value="P-loop containing nucleotide triphosphate hydrolases"/>
    <property type="match status" value="1"/>
</dbReference>
<keyword evidence="2" id="KW-0433">Leucine-rich repeat</keyword>
<dbReference type="Proteomes" id="UP000275267">
    <property type="component" value="Unassembled WGS sequence"/>
</dbReference>
<dbReference type="InterPro" id="IPR002182">
    <property type="entry name" value="NB-ARC"/>
</dbReference>
<evidence type="ECO:0000256" key="3">
    <source>
        <dbReference type="ARBA" id="ARBA00022737"/>
    </source>
</evidence>
<gene>
    <name evidence="8" type="ORF">C2845_PM17G10090</name>
</gene>
<dbReference type="Pfam" id="PF00931">
    <property type="entry name" value="NB-ARC"/>
    <property type="match status" value="1"/>
</dbReference>
<evidence type="ECO:0000256" key="4">
    <source>
        <dbReference type="ARBA" id="ARBA00022741"/>
    </source>
</evidence>
<feature type="domain" description="Disease resistance N-terminal" evidence="7">
    <location>
        <begin position="8"/>
        <end position="95"/>
    </location>
</feature>
<evidence type="ECO:0000259" key="6">
    <source>
        <dbReference type="Pfam" id="PF00931"/>
    </source>
</evidence>
<evidence type="ECO:0000259" key="7">
    <source>
        <dbReference type="Pfam" id="PF18052"/>
    </source>
</evidence>
<dbReference type="SUPFAM" id="SSF52540">
    <property type="entry name" value="P-loop containing nucleoside triphosphate hydrolases"/>
    <property type="match status" value="1"/>
</dbReference>
<evidence type="ECO:0000313" key="9">
    <source>
        <dbReference type="Proteomes" id="UP000275267"/>
    </source>
</evidence>
<dbReference type="EMBL" id="PQIB02000014">
    <property type="protein sequence ID" value="RLM70321.1"/>
    <property type="molecule type" value="Genomic_DNA"/>
</dbReference>
<dbReference type="PRINTS" id="PR00364">
    <property type="entry name" value="DISEASERSIST"/>
</dbReference>
<evidence type="ECO:0000256" key="1">
    <source>
        <dbReference type="ARBA" id="ARBA00008894"/>
    </source>
</evidence>
<feature type="domain" description="NB-ARC" evidence="6">
    <location>
        <begin position="186"/>
        <end position="306"/>
    </location>
</feature>
<dbReference type="InterPro" id="IPR041118">
    <property type="entry name" value="Rx_N"/>
</dbReference>
<reference evidence="9" key="1">
    <citation type="journal article" date="2019" name="Nat. Commun.">
        <title>The genome of broomcorn millet.</title>
        <authorList>
            <person name="Zou C."/>
            <person name="Miki D."/>
            <person name="Li D."/>
            <person name="Tang Q."/>
            <person name="Xiao L."/>
            <person name="Rajput S."/>
            <person name="Deng P."/>
            <person name="Jia W."/>
            <person name="Huang R."/>
            <person name="Zhang M."/>
            <person name="Sun Y."/>
            <person name="Hu J."/>
            <person name="Fu X."/>
            <person name="Schnable P.S."/>
            <person name="Li F."/>
            <person name="Zhang H."/>
            <person name="Feng B."/>
            <person name="Zhu X."/>
            <person name="Liu R."/>
            <person name="Schnable J.C."/>
            <person name="Zhu J.-K."/>
            <person name="Zhang H."/>
        </authorList>
    </citation>
    <scope>NUCLEOTIDE SEQUENCE [LARGE SCALE GENOMIC DNA]</scope>
</reference>
<dbReference type="InterPro" id="IPR027417">
    <property type="entry name" value="P-loop_NTPase"/>
</dbReference>
<dbReference type="AlphaFoldDB" id="A0A3L6Q592"/>
<dbReference type="OrthoDB" id="681834at2759"/>
<proteinExistence type="inferred from homology"/>